<protein>
    <recommendedName>
        <fullName evidence="3">DNA-directed RNA polymerase</fullName>
    </recommendedName>
</protein>
<organism evidence="1 2">
    <name type="scientific">Prorocentrum cordatum</name>
    <dbReference type="NCBI Taxonomy" id="2364126"/>
    <lineage>
        <taxon>Eukaryota</taxon>
        <taxon>Sar</taxon>
        <taxon>Alveolata</taxon>
        <taxon>Dinophyceae</taxon>
        <taxon>Prorocentrales</taxon>
        <taxon>Prorocentraceae</taxon>
        <taxon>Prorocentrum</taxon>
    </lineage>
</organism>
<reference evidence="1" key="1">
    <citation type="submission" date="2023-10" db="EMBL/GenBank/DDBJ databases">
        <authorList>
            <person name="Chen Y."/>
            <person name="Shah S."/>
            <person name="Dougan E. K."/>
            <person name="Thang M."/>
            <person name="Chan C."/>
        </authorList>
    </citation>
    <scope>NUCLEOTIDE SEQUENCE [LARGE SCALE GENOMIC DNA]</scope>
</reference>
<keyword evidence="2" id="KW-1185">Reference proteome</keyword>
<proteinExistence type="predicted"/>
<dbReference type="EMBL" id="CAUYUJ010009525">
    <property type="protein sequence ID" value="CAK0827033.1"/>
    <property type="molecule type" value="Genomic_DNA"/>
</dbReference>
<accession>A0ABN9S766</accession>
<comment type="caution">
    <text evidence="1">The sequence shown here is derived from an EMBL/GenBank/DDBJ whole genome shotgun (WGS) entry which is preliminary data.</text>
</comment>
<feature type="non-terminal residue" evidence="1">
    <location>
        <position position="1"/>
    </location>
</feature>
<evidence type="ECO:0000313" key="1">
    <source>
        <dbReference type="EMBL" id="CAK0827033.1"/>
    </source>
</evidence>
<evidence type="ECO:0000313" key="2">
    <source>
        <dbReference type="Proteomes" id="UP001189429"/>
    </source>
</evidence>
<gene>
    <name evidence="1" type="ORF">PCOR1329_LOCUS26660</name>
</gene>
<name>A0ABN9S766_9DINO</name>
<evidence type="ECO:0008006" key="3">
    <source>
        <dbReference type="Google" id="ProtNLM"/>
    </source>
</evidence>
<dbReference type="Proteomes" id="UP001189429">
    <property type="component" value="Unassembled WGS sequence"/>
</dbReference>
<sequence length="607" mass="66727">GRRRETAIMASMTTAYTLRQLQCSYVDSLKDMTNAFPSVSWKRMELAAESLVRDRDYASHFNAFDERRCFYQPLKPWSLQWQAEDDADKKLKVKCPITNLIADMSLHIYADDINAKILQRPPAEKENVSLDKLRHKLLYCDKILSDNLSNIGLAQNTGNQVNLMACRGLGSGIARRDLRLREQRQKWPGQLVDQARYLGPIITSIQSFGIELAKRVQAAKAAFYSMGSFWSAPRIPWRWKRTVLLGRVDNSAFSSVEAFLPTERQCGTLDAAIASLARVALRGRACTWNEDGTVRSLTNAEVLAYWKIARAEVALRVRRLKWPQQAAKDRNGNAQLSAAMFGTISGQALQTVSDDGALSSQANPWAKRAQEDVNQLINCSVEAQSLLETAGPQEAAVDAEKAKADELVAAAKGPAGKGASKAQVAQQLVLLLSKLVLSMAGDLRSVISAVFATARAPLAMPAAAAAAQAGKDYQKAATKLRGDHKEDEAVDTAQLESPRIHEGLARSTLATYWKDYIVKKDMFEAAEGARYFRARAPQGKETGKKSKRMEGKARLQWALSTNKVAQGLGTILRGEVARQGGEITIGAAPRGVLERGARARLNKLEDV</sequence>